<protein>
    <submittedName>
        <fullName evidence="6">Apolipoprotein D</fullName>
    </submittedName>
</protein>
<dbReference type="Proteomes" id="UP001151699">
    <property type="component" value="Chromosome A"/>
</dbReference>
<dbReference type="GO" id="GO:0005737">
    <property type="term" value="C:cytoplasm"/>
    <property type="evidence" value="ECO:0007669"/>
    <property type="project" value="TreeGrafter"/>
</dbReference>
<keyword evidence="7" id="KW-1185">Reference proteome</keyword>
<feature type="chain" id="PRO_5040416870" evidence="4">
    <location>
        <begin position="20"/>
        <end position="241"/>
    </location>
</feature>
<dbReference type="EMBL" id="WJQU01000001">
    <property type="protein sequence ID" value="KAJ6646533.1"/>
    <property type="molecule type" value="Genomic_DNA"/>
</dbReference>
<feature type="region of interest" description="Disordered" evidence="3">
    <location>
        <begin position="190"/>
        <end position="241"/>
    </location>
</feature>
<dbReference type="PANTHER" id="PTHR10612:SF34">
    <property type="entry name" value="APOLIPOPROTEIN D"/>
    <property type="match status" value="1"/>
</dbReference>
<evidence type="ECO:0000256" key="1">
    <source>
        <dbReference type="ARBA" id="ARBA00023157"/>
    </source>
</evidence>
<dbReference type="GO" id="GO:0006629">
    <property type="term" value="P:lipid metabolic process"/>
    <property type="evidence" value="ECO:0007669"/>
    <property type="project" value="TreeGrafter"/>
</dbReference>
<sequence length="241" mass="27348">MAYKTIVIGLVYLSSIVKCQIPSFGGCPVYQPMPNFDKERFLGTWYEVERYFTVTELASRCIAATYERRADGKIWVNNVITNRFTNVQRIISGTMKLTGVGGEAKFNIHYTTLPVNYDTTMIVLDTDYKNYAVIWSCNGIGPVGHTESAWLMMRERRPPGPVLQRAYGVLDKYQISRTFFLKTDQNNCETVPPAQEAYDPTTEIPHDAVDENRKNSNHQPLNNTTILLSSTDSVNDDPNQI</sequence>
<keyword evidence="1" id="KW-1015">Disulfide bond</keyword>
<feature type="compositionally biased region" description="Basic and acidic residues" evidence="3">
    <location>
        <begin position="204"/>
        <end position="214"/>
    </location>
</feature>
<evidence type="ECO:0000256" key="4">
    <source>
        <dbReference type="SAM" id="SignalP"/>
    </source>
</evidence>
<dbReference type="Gene3D" id="2.40.128.20">
    <property type="match status" value="1"/>
</dbReference>
<gene>
    <name evidence="6" type="primary">APOD_7</name>
    <name evidence="6" type="ORF">Bhyg_01746</name>
</gene>
<evidence type="ECO:0000256" key="3">
    <source>
        <dbReference type="SAM" id="MobiDB-lite"/>
    </source>
</evidence>
<dbReference type="InterPro" id="IPR012674">
    <property type="entry name" value="Calycin"/>
</dbReference>
<keyword evidence="4" id="KW-0732">Signal</keyword>
<reference evidence="6" key="1">
    <citation type="submission" date="2022-07" db="EMBL/GenBank/DDBJ databases">
        <authorList>
            <person name="Trinca V."/>
            <person name="Uliana J.V.C."/>
            <person name="Torres T.T."/>
            <person name="Ward R.J."/>
            <person name="Monesi N."/>
        </authorList>
    </citation>
    <scope>NUCLEOTIDE SEQUENCE</scope>
    <source>
        <strain evidence="6">HSMRA1968</strain>
        <tissue evidence="6">Whole embryos</tissue>
    </source>
</reference>
<dbReference type="GO" id="GO:0000302">
    <property type="term" value="P:response to reactive oxygen species"/>
    <property type="evidence" value="ECO:0007669"/>
    <property type="project" value="TreeGrafter"/>
</dbReference>
<comment type="caution">
    <text evidence="6">The sequence shown here is derived from an EMBL/GenBank/DDBJ whole genome shotgun (WGS) entry which is preliminary data.</text>
</comment>
<dbReference type="GO" id="GO:0031409">
    <property type="term" value="F:pigment binding"/>
    <property type="evidence" value="ECO:0007669"/>
    <property type="project" value="InterPro"/>
</dbReference>
<proteinExistence type="inferred from homology"/>
<evidence type="ECO:0000259" key="5">
    <source>
        <dbReference type="Pfam" id="PF00061"/>
    </source>
</evidence>
<dbReference type="Pfam" id="PF00061">
    <property type="entry name" value="Lipocalin"/>
    <property type="match status" value="1"/>
</dbReference>
<dbReference type="AlphaFoldDB" id="A0A9Q0NA47"/>
<feature type="compositionally biased region" description="Polar residues" evidence="3">
    <location>
        <begin position="217"/>
        <end position="241"/>
    </location>
</feature>
<dbReference type="SUPFAM" id="SSF50814">
    <property type="entry name" value="Lipocalins"/>
    <property type="match status" value="1"/>
</dbReference>
<organism evidence="6 7">
    <name type="scientific">Pseudolycoriella hygida</name>
    <dbReference type="NCBI Taxonomy" id="35572"/>
    <lineage>
        <taxon>Eukaryota</taxon>
        <taxon>Metazoa</taxon>
        <taxon>Ecdysozoa</taxon>
        <taxon>Arthropoda</taxon>
        <taxon>Hexapoda</taxon>
        <taxon>Insecta</taxon>
        <taxon>Pterygota</taxon>
        <taxon>Neoptera</taxon>
        <taxon>Endopterygota</taxon>
        <taxon>Diptera</taxon>
        <taxon>Nematocera</taxon>
        <taxon>Sciaroidea</taxon>
        <taxon>Sciaridae</taxon>
        <taxon>Pseudolycoriella</taxon>
    </lineage>
</organism>
<dbReference type="PRINTS" id="PR01273">
    <property type="entry name" value="INVTBRTCOLOR"/>
</dbReference>
<dbReference type="PANTHER" id="PTHR10612">
    <property type="entry name" value="APOLIPOPROTEIN D"/>
    <property type="match status" value="1"/>
</dbReference>
<evidence type="ECO:0000313" key="6">
    <source>
        <dbReference type="EMBL" id="KAJ6646533.1"/>
    </source>
</evidence>
<dbReference type="InterPro" id="IPR000566">
    <property type="entry name" value="Lipocln_cytosolic_FA-bd_dom"/>
</dbReference>
<evidence type="ECO:0000256" key="2">
    <source>
        <dbReference type="RuleBase" id="RU003695"/>
    </source>
</evidence>
<dbReference type="PROSITE" id="PS00213">
    <property type="entry name" value="LIPOCALIN"/>
    <property type="match status" value="1"/>
</dbReference>
<dbReference type="InterPro" id="IPR022272">
    <property type="entry name" value="Lipocalin_CS"/>
</dbReference>
<dbReference type="FunFam" id="2.40.128.20:FF:000026">
    <property type="entry name" value="Apolipoprotein D-like Protein"/>
    <property type="match status" value="1"/>
</dbReference>
<dbReference type="InterPro" id="IPR003057">
    <property type="entry name" value="Invtbrt_color"/>
</dbReference>
<feature type="domain" description="Lipocalin/cytosolic fatty-acid binding" evidence="5">
    <location>
        <begin position="43"/>
        <end position="186"/>
    </location>
</feature>
<evidence type="ECO:0000313" key="7">
    <source>
        <dbReference type="Proteomes" id="UP001151699"/>
    </source>
</evidence>
<name>A0A9Q0NA47_9DIPT</name>
<dbReference type="OrthoDB" id="565904at2759"/>
<accession>A0A9Q0NA47</accession>
<feature type="signal peptide" evidence="4">
    <location>
        <begin position="1"/>
        <end position="19"/>
    </location>
</feature>
<comment type="similarity">
    <text evidence="2">Belongs to the calycin superfamily. Lipocalin family.</text>
</comment>